<keyword evidence="2" id="KW-1133">Transmembrane helix</keyword>
<dbReference type="OrthoDB" id="10261634at2759"/>
<accession>A0A0C9SMC1</accession>
<dbReference type="Proteomes" id="UP000053647">
    <property type="component" value="Unassembled WGS sequence"/>
</dbReference>
<organism evidence="3 4">
    <name type="scientific">Paxillus involutus ATCC 200175</name>
    <dbReference type="NCBI Taxonomy" id="664439"/>
    <lineage>
        <taxon>Eukaryota</taxon>
        <taxon>Fungi</taxon>
        <taxon>Dikarya</taxon>
        <taxon>Basidiomycota</taxon>
        <taxon>Agaricomycotina</taxon>
        <taxon>Agaricomycetes</taxon>
        <taxon>Agaricomycetidae</taxon>
        <taxon>Boletales</taxon>
        <taxon>Paxilineae</taxon>
        <taxon>Paxillaceae</taxon>
        <taxon>Paxillus</taxon>
    </lineage>
</organism>
<feature type="transmembrane region" description="Helical" evidence="2">
    <location>
        <begin position="213"/>
        <end position="235"/>
    </location>
</feature>
<keyword evidence="2" id="KW-0472">Membrane</keyword>
<proteinExistence type="predicted"/>
<gene>
    <name evidence="3" type="ORF">PAXINDRAFT_20858</name>
</gene>
<feature type="region of interest" description="Disordered" evidence="1">
    <location>
        <begin position="59"/>
        <end position="99"/>
    </location>
</feature>
<feature type="transmembrane region" description="Helical" evidence="2">
    <location>
        <begin position="247"/>
        <end position="267"/>
    </location>
</feature>
<dbReference type="HOGENOM" id="CLU_970102_0_0_1"/>
<protein>
    <submittedName>
        <fullName evidence="3">Unplaced genomic scaffold PAXINscaffold_1309, whole genome shotgun sequence</fullName>
    </submittedName>
</protein>
<reference evidence="4" key="2">
    <citation type="submission" date="2015-01" db="EMBL/GenBank/DDBJ databases">
        <title>Evolutionary Origins and Diversification of the Mycorrhizal Mutualists.</title>
        <authorList>
            <consortium name="DOE Joint Genome Institute"/>
            <consortium name="Mycorrhizal Genomics Consortium"/>
            <person name="Kohler A."/>
            <person name="Kuo A."/>
            <person name="Nagy L.G."/>
            <person name="Floudas D."/>
            <person name="Copeland A."/>
            <person name="Barry K.W."/>
            <person name="Cichocki N."/>
            <person name="Veneault-Fourrey C."/>
            <person name="LaButti K."/>
            <person name="Lindquist E.A."/>
            <person name="Lipzen A."/>
            <person name="Lundell T."/>
            <person name="Morin E."/>
            <person name="Murat C."/>
            <person name="Riley R."/>
            <person name="Ohm R."/>
            <person name="Sun H."/>
            <person name="Tunlid A."/>
            <person name="Henrissat B."/>
            <person name="Grigoriev I.V."/>
            <person name="Hibbett D.S."/>
            <person name="Martin F."/>
        </authorList>
    </citation>
    <scope>NUCLEOTIDE SEQUENCE [LARGE SCALE GENOMIC DNA]</scope>
    <source>
        <strain evidence="4">ATCC 200175</strain>
    </source>
</reference>
<name>A0A0C9SMC1_PAXIN</name>
<sequence>MSSPITCNERDVVKVTQGGRRSHSTSVSLSLQDIAELENDLSPQMKKGADILHRWHEPAEQHTTISPPPSPGHQLRLDGDYAQPSNHLHAPVSRERKNSRRTYFDYGLATSSHAGSRSPSPNSVEFEATQLPLFRSHSRSPSPTPYSPSWELPPPSHARTSMHDHTAPYDKDFRTESFSFYHSQPFWLVLYFFFNLSLTLYNKGVLIRFPFAYTLTALHALCGSIGGFVLLKLGVYVPAKLTDADNLALVAFSILYTINIAVSNLSLQLVTIPVSPSNGCFISNSSY</sequence>
<feature type="region of interest" description="Disordered" evidence="1">
    <location>
        <begin position="136"/>
        <end position="163"/>
    </location>
</feature>
<dbReference type="AlphaFoldDB" id="A0A0C9SMC1"/>
<keyword evidence="2" id="KW-0812">Transmembrane</keyword>
<evidence type="ECO:0000313" key="4">
    <source>
        <dbReference type="Proteomes" id="UP000053647"/>
    </source>
</evidence>
<evidence type="ECO:0000256" key="1">
    <source>
        <dbReference type="SAM" id="MobiDB-lite"/>
    </source>
</evidence>
<evidence type="ECO:0000313" key="3">
    <source>
        <dbReference type="EMBL" id="KIJ05914.1"/>
    </source>
</evidence>
<evidence type="ECO:0000256" key="2">
    <source>
        <dbReference type="SAM" id="Phobius"/>
    </source>
</evidence>
<feature type="region of interest" description="Disordered" evidence="1">
    <location>
        <begin position="1"/>
        <end position="28"/>
    </location>
</feature>
<feature type="transmembrane region" description="Helical" evidence="2">
    <location>
        <begin position="184"/>
        <end position="201"/>
    </location>
</feature>
<feature type="compositionally biased region" description="Pro residues" evidence="1">
    <location>
        <begin position="142"/>
        <end position="156"/>
    </location>
</feature>
<reference evidence="3 4" key="1">
    <citation type="submission" date="2014-06" db="EMBL/GenBank/DDBJ databases">
        <authorList>
            <consortium name="DOE Joint Genome Institute"/>
            <person name="Kuo A."/>
            <person name="Kohler A."/>
            <person name="Nagy L.G."/>
            <person name="Floudas D."/>
            <person name="Copeland A."/>
            <person name="Barry K.W."/>
            <person name="Cichocki N."/>
            <person name="Veneault-Fourrey C."/>
            <person name="LaButti K."/>
            <person name="Lindquist E.A."/>
            <person name="Lipzen A."/>
            <person name="Lundell T."/>
            <person name="Morin E."/>
            <person name="Murat C."/>
            <person name="Sun H."/>
            <person name="Tunlid A."/>
            <person name="Henrissat B."/>
            <person name="Grigoriev I.V."/>
            <person name="Hibbett D.S."/>
            <person name="Martin F."/>
            <person name="Nordberg H.P."/>
            <person name="Cantor M.N."/>
            <person name="Hua S.X."/>
        </authorList>
    </citation>
    <scope>NUCLEOTIDE SEQUENCE [LARGE SCALE GENOMIC DNA]</scope>
    <source>
        <strain evidence="3 4">ATCC 200175</strain>
    </source>
</reference>
<dbReference type="EMBL" id="KN820631">
    <property type="protein sequence ID" value="KIJ05914.1"/>
    <property type="molecule type" value="Genomic_DNA"/>
</dbReference>
<keyword evidence="4" id="KW-1185">Reference proteome</keyword>